<keyword evidence="1" id="KW-0175">Coiled coil</keyword>
<feature type="coiled-coil region" evidence="1">
    <location>
        <begin position="341"/>
        <end position="375"/>
    </location>
</feature>
<evidence type="ECO:0000256" key="1">
    <source>
        <dbReference type="SAM" id="Coils"/>
    </source>
</evidence>
<organism evidence="3 4">
    <name type="scientific">Giardia muris</name>
    <dbReference type="NCBI Taxonomy" id="5742"/>
    <lineage>
        <taxon>Eukaryota</taxon>
        <taxon>Metamonada</taxon>
        <taxon>Diplomonadida</taxon>
        <taxon>Hexamitidae</taxon>
        <taxon>Giardiinae</taxon>
        <taxon>Giardia</taxon>
    </lineage>
</organism>
<name>A0A4Z1SP33_GIAMU</name>
<evidence type="ECO:0000313" key="4">
    <source>
        <dbReference type="Proteomes" id="UP000315496"/>
    </source>
</evidence>
<feature type="region of interest" description="Disordered" evidence="2">
    <location>
        <begin position="1078"/>
        <end position="1121"/>
    </location>
</feature>
<protein>
    <submittedName>
        <fullName evidence="3">Uncharacterized protein</fullName>
    </submittedName>
</protein>
<dbReference type="VEuPathDB" id="GiardiaDB:GMRT_14422"/>
<dbReference type="Proteomes" id="UP000315496">
    <property type="component" value="Chromosome 3"/>
</dbReference>
<evidence type="ECO:0000313" key="3">
    <source>
        <dbReference type="EMBL" id="TNJ27584.1"/>
    </source>
</evidence>
<gene>
    <name evidence="3" type="ORF">GMRT_14422</name>
</gene>
<proteinExistence type="predicted"/>
<feature type="coiled-coil region" evidence="1">
    <location>
        <begin position="13"/>
        <end position="68"/>
    </location>
</feature>
<accession>A0A4Z1SP33</accession>
<keyword evidence="4" id="KW-1185">Reference proteome</keyword>
<feature type="region of interest" description="Disordered" evidence="2">
    <location>
        <begin position="950"/>
        <end position="973"/>
    </location>
</feature>
<feature type="coiled-coil region" evidence="1">
    <location>
        <begin position="513"/>
        <end position="621"/>
    </location>
</feature>
<sequence length="1121" mass="127539">MNDEKVIVEKQALMSLIERHREQQAAVEQLVAELTEARGAQAQAVRDLEDVKGALGQLRATLDHTEKRNVAIADMLELRDTQLHVAQQQILSFYTTMQKFNPNLELDMLPSIPALRKSRLAYDMASTAEVERECAALREELIRYATLNSDAPGVSLEGSAGASRLSVRGLSLTQTATQPYGGAPPTPTVPSDFDEILAQKIKELDACKAEIDALRRDNRELVSELRQKNAELVEKDTTLRRSTLLTQDTVPREQYLVERRALENRLTEATNSFQVCQKAREEAEKARDDAAERALTLQDELSSLQAKFDALHEEYDARYATQISEMRSSTANLERTHRGALAQLESDNVELSNLAQALLQQKQELETDIQTLATEIATRDEQIAELVTRLEAVQAPKVVETNMAEQGQQTDILVDSSVILSLEEFSKIKKDLRERGKRKILRKVFDAFNLDASTDASCTMESSLRLVSRDGELAGSMSEPESDRFTISEEQVFDRIALLKADMLGKMNMLKERDSAETEARALKAIIDELETQNRRLQDELKEKLQGLDTKEATLSEALFEVARLRERVGDLEREVGRANDKNAFLTDREQTLRDEYESMVVALRRTIEQQDSDIQRLMHEQVSAYAKRADSDPTATPVSRAPSQAILTEFSDLQRLYEAADRERYELRLVCQKKDQDLEEAEARTGALLQEKARLQQLLDDLTQLSRAPRGVEERSQLATQAALVEDLSGQNTKLELERRSLRAQVDELTEALAASKAAGTTLAASLDEYRRRVDELETDRRSLQAELRDKDARLLTATNGGDERERALVSLQTNVREYEIRLAKAKNEIESLKGVVDAKTRYLEAANNELAVVRKKHEMEVDQLNSRLAEHEAASRLVSKADTVTIANYKERIRDLERQLQAEREIVEEKTRRAHRAAKTKELEALEAKMQVLERVVAERDKLRSENERLKREVATEKASQRQESTERERDRLRRLEDEVHRLRLENDRLIREQNEQMCAGLRQENEETETDRETGVTRERLDYFKAQARKYKDLYKRAYNVVEKLKAREASHREAIRKLEDRLLELGLNRSSFASGVIPSRGSVTDDSRPQSRAQSRRGESGESPVVPVALSYKPGRR</sequence>
<dbReference type="EMBL" id="VDLU01000003">
    <property type="protein sequence ID" value="TNJ27584.1"/>
    <property type="molecule type" value="Genomic_DNA"/>
</dbReference>
<feature type="coiled-coil region" evidence="1">
    <location>
        <begin position="197"/>
        <end position="314"/>
    </location>
</feature>
<evidence type="ECO:0000256" key="2">
    <source>
        <dbReference type="SAM" id="MobiDB-lite"/>
    </source>
</evidence>
<dbReference type="Gene3D" id="1.10.287.1490">
    <property type="match status" value="1"/>
</dbReference>
<dbReference type="AlphaFoldDB" id="A0A4Z1SP33"/>
<comment type="caution">
    <text evidence="3">The sequence shown here is derived from an EMBL/GenBank/DDBJ whole genome shotgun (WGS) entry which is preliminary data.</text>
</comment>
<dbReference type="OrthoDB" id="10255048at2759"/>
<reference evidence="3 4" key="1">
    <citation type="submission" date="2019-05" db="EMBL/GenBank/DDBJ databases">
        <title>The compact genome of Giardia muris reveals important steps in the evolution of intestinal protozoan parasites.</title>
        <authorList>
            <person name="Xu F."/>
            <person name="Jimenez-Gonzalez A."/>
            <person name="Einarsson E."/>
            <person name="Astvaldsson A."/>
            <person name="Peirasmaki D."/>
            <person name="Eckmann L."/>
            <person name="Andersson J.O."/>
            <person name="Svard S.G."/>
            <person name="Jerlstrom-Hultqvist J."/>
        </authorList>
    </citation>
    <scope>NUCLEOTIDE SEQUENCE [LARGE SCALE GENOMIC DNA]</scope>
    <source>
        <strain evidence="3 4">Roberts-Thomson</strain>
    </source>
</reference>